<dbReference type="InterPro" id="IPR003307">
    <property type="entry name" value="W2_domain"/>
</dbReference>
<dbReference type="CDD" id="cd11561">
    <property type="entry name" value="W2_eIF5"/>
    <property type="match status" value="1"/>
</dbReference>
<keyword evidence="5" id="KW-0342">GTP-binding</keyword>
<dbReference type="FunFam" id="2.20.25.350:FF:000001">
    <property type="entry name" value="Eukaryotic translation initiation factor 5"/>
    <property type="match status" value="1"/>
</dbReference>
<name>A0A6A6GTC6_VIRVR</name>
<keyword evidence="2 8" id="KW-0396">Initiation factor</keyword>
<dbReference type="SUPFAM" id="SSF75689">
    <property type="entry name" value="Zinc-binding domain of translation initiation factor 2 beta"/>
    <property type="match status" value="1"/>
</dbReference>
<evidence type="ECO:0000256" key="2">
    <source>
        <dbReference type="ARBA" id="ARBA00022540"/>
    </source>
</evidence>
<dbReference type="SUPFAM" id="SSF100966">
    <property type="entry name" value="Translation initiation factor 2 beta, aIF2beta, N-terminal domain"/>
    <property type="match status" value="1"/>
</dbReference>
<protein>
    <submittedName>
        <fullName evidence="8">Putative eukaryotic translation initiation factor 5</fullName>
    </submittedName>
</protein>
<dbReference type="FunFam" id="1.25.40.180:FF:000031">
    <property type="entry name" value="Eukaryotic translation initiation factor 5"/>
    <property type="match status" value="1"/>
</dbReference>
<feature type="region of interest" description="Disordered" evidence="6">
    <location>
        <begin position="135"/>
        <end position="211"/>
    </location>
</feature>
<dbReference type="InterPro" id="IPR016190">
    <property type="entry name" value="Transl_init_fac_IF2/IF5_Zn-bd"/>
</dbReference>
<dbReference type="GO" id="GO:0071074">
    <property type="term" value="F:eukaryotic initiation factor eIF2 binding"/>
    <property type="evidence" value="ECO:0007669"/>
    <property type="project" value="TreeGrafter"/>
</dbReference>
<evidence type="ECO:0000256" key="1">
    <source>
        <dbReference type="ARBA" id="ARBA00010397"/>
    </source>
</evidence>
<dbReference type="PROSITE" id="PS51363">
    <property type="entry name" value="W2"/>
    <property type="match status" value="1"/>
</dbReference>
<dbReference type="PANTHER" id="PTHR23001:SF7">
    <property type="entry name" value="EUKARYOTIC TRANSLATION INITIATION FACTOR 5"/>
    <property type="match status" value="1"/>
</dbReference>
<dbReference type="SMART" id="SM00653">
    <property type="entry name" value="eIF2B_5"/>
    <property type="match status" value="1"/>
</dbReference>
<dbReference type="GO" id="GO:0003743">
    <property type="term" value="F:translation initiation factor activity"/>
    <property type="evidence" value="ECO:0007669"/>
    <property type="project" value="UniProtKB-KW"/>
</dbReference>
<dbReference type="GO" id="GO:0005092">
    <property type="term" value="F:GDP-dissociation inhibitor activity"/>
    <property type="evidence" value="ECO:0007669"/>
    <property type="project" value="TreeGrafter"/>
</dbReference>
<dbReference type="Proteomes" id="UP000800092">
    <property type="component" value="Unassembled WGS sequence"/>
</dbReference>
<dbReference type="Gene3D" id="3.30.30.170">
    <property type="match status" value="1"/>
</dbReference>
<feature type="compositionally biased region" description="Gly residues" evidence="6">
    <location>
        <begin position="176"/>
        <end position="186"/>
    </location>
</feature>
<feature type="compositionally biased region" description="Basic and acidic residues" evidence="6">
    <location>
        <begin position="161"/>
        <end position="174"/>
    </location>
</feature>
<dbReference type="FunFam" id="3.30.30.170:FF:000002">
    <property type="entry name" value="Eukaryotic translation initiation factor 5"/>
    <property type="match status" value="1"/>
</dbReference>
<dbReference type="EMBL" id="ML991879">
    <property type="protein sequence ID" value="KAF2229034.1"/>
    <property type="molecule type" value="Genomic_DNA"/>
</dbReference>
<dbReference type="OrthoDB" id="10250831at2759"/>
<dbReference type="AlphaFoldDB" id="A0A6A6GTC6"/>
<sequence length="438" mass="48137">MTTINIRRDVTDPFYRYKMERLQSKIEGKGNGIKTVVANLSSVANSLARPPSYIIKYFGFELGAQTNNNPNDDRWIINGAHDAGKLQDYLDGFINKFVLCKKCKNPETDVNIKDGRIFLDCKACGQRSETDPRLKLSSFILKNQPKKGKKDKSTKKAERKARKEAEASGDHDEGANGNGNGSGGNSPGESGSDHGGSDANGDVELEAGSDDEFTRRIAAEAKEIDIVEDAKEVEWSVDTSEAAVKARQKDLPDELKRTLVINGGDADDDGEGGTNTAYDQLGSWIGTAAAEAGGVGKVSDVDIYRKAQELGIEKKHRTLTVLAQTVFDDAIVKQIEPRAGMLRKMIDGSDRHQKALLGGTERFVGIEKPNLVPQVSAILMKYYDNDVVTEEVLKSWGTKASKKYVDLSTSKKVRKSAEKFMEWLENAESDEDEDDDDE</sequence>
<dbReference type="InterPro" id="IPR045196">
    <property type="entry name" value="IF2/IF5"/>
</dbReference>
<dbReference type="InterPro" id="IPR016189">
    <property type="entry name" value="Transl_init_fac_IF2/IF5_N"/>
</dbReference>
<comment type="similarity">
    <text evidence="1">Belongs to the eIF-2-beta/eIF-5 family.</text>
</comment>
<keyword evidence="3" id="KW-0547">Nucleotide-binding</keyword>
<feature type="compositionally biased region" description="Basic residues" evidence="6">
    <location>
        <begin position="144"/>
        <end position="160"/>
    </location>
</feature>
<dbReference type="Gene3D" id="1.25.40.180">
    <property type="match status" value="1"/>
</dbReference>
<dbReference type="Gene3D" id="2.20.25.350">
    <property type="match status" value="1"/>
</dbReference>
<dbReference type="Pfam" id="PF02020">
    <property type="entry name" value="W2"/>
    <property type="match status" value="1"/>
</dbReference>
<dbReference type="GO" id="GO:0005525">
    <property type="term" value="F:GTP binding"/>
    <property type="evidence" value="ECO:0007669"/>
    <property type="project" value="UniProtKB-KW"/>
</dbReference>
<reference evidence="8" key="1">
    <citation type="journal article" date="2020" name="Stud. Mycol.">
        <title>101 Dothideomycetes genomes: a test case for predicting lifestyles and emergence of pathogens.</title>
        <authorList>
            <person name="Haridas S."/>
            <person name="Albert R."/>
            <person name="Binder M."/>
            <person name="Bloem J."/>
            <person name="Labutti K."/>
            <person name="Salamov A."/>
            <person name="Andreopoulos B."/>
            <person name="Baker S."/>
            <person name="Barry K."/>
            <person name="Bills G."/>
            <person name="Bluhm B."/>
            <person name="Cannon C."/>
            <person name="Castanera R."/>
            <person name="Culley D."/>
            <person name="Daum C."/>
            <person name="Ezra D."/>
            <person name="Gonzalez J."/>
            <person name="Henrissat B."/>
            <person name="Kuo A."/>
            <person name="Liang C."/>
            <person name="Lipzen A."/>
            <person name="Lutzoni F."/>
            <person name="Magnuson J."/>
            <person name="Mondo S."/>
            <person name="Nolan M."/>
            <person name="Ohm R."/>
            <person name="Pangilinan J."/>
            <person name="Park H.-J."/>
            <person name="Ramirez L."/>
            <person name="Alfaro M."/>
            <person name="Sun H."/>
            <person name="Tritt A."/>
            <person name="Yoshinaga Y."/>
            <person name="Zwiers L.-H."/>
            <person name="Turgeon B."/>
            <person name="Goodwin S."/>
            <person name="Spatafora J."/>
            <person name="Crous P."/>
            <person name="Grigoriev I."/>
        </authorList>
    </citation>
    <scope>NUCLEOTIDE SEQUENCE</scope>
    <source>
        <strain evidence="8">Tuck. ex Michener</strain>
    </source>
</reference>
<dbReference type="GO" id="GO:0005829">
    <property type="term" value="C:cytosol"/>
    <property type="evidence" value="ECO:0007669"/>
    <property type="project" value="TreeGrafter"/>
</dbReference>
<evidence type="ECO:0000256" key="4">
    <source>
        <dbReference type="ARBA" id="ARBA00022917"/>
    </source>
</evidence>
<dbReference type="PANTHER" id="PTHR23001">
    <property type="entry name" value="EUKARYOTIC TRANSLATION INITIATION FACTOR"/>
    <property type="match status" value="1"/>
</dbReference>
<keyword evidence="4" id="KW-0648">Protein biosynthesis</keyword>
<dbReference type="InterPro" id="IPR016024">
    <property type="entry name" value="ARM-type_fold"/>
</dbReference>
<organism evidence="8 9">
    <name type="scientific">Viridothelium virens</name>
    <name type="common">Speckled blister lichen</name>
    <name type="synonym">Trypethelium virens</name>
    <dbReference type="NCBI Taxonomy" id="1048519"/>
    <lineage>
        <taxon>Eukaryota</taxon>
        <taxon>Fungi</taxon>
        <taxon>Dikarya</taxon>
        <taxon>Ascomycota</taxon>
        <taxon>Pezizomycotina</taxon>
        <taxon>Dothideomycetes</taxon>
        <taxon>Dothideomycetes incertae sedis</taxon>
        <taxon>Trypetheliales</taxon>
        <taxon>Trypetheliaceae</taxon>
        <taxon>Viridothelium</taxon>
    </lineage>
</organism>
<dbReference type="SMART" id="SM00515">
    <property type="entry name" value="eIF5C"/>
    <property type="match status" value="1"/>
</dbReference>
<dbReference type="Pfam" id="PF01873">
    <property type="entry name" value="eIF-5_eIF-2B"/>
    <property type="match status" value="1"/>
</dbReference>
<evidence type="ECO:0000256" key="3">
    <source>
        <dbReference type="ARBA" id="ARBA00022741"/>
    </source>
</evidence>
<evidence type="ECO:0000256" key="6">
    <source>
        <dbReference type="SAM" id="MobiDB-lite"/>
    </source>
</evidence>
<accession>A0A6A6GTC6</accession>
<dbReference type="SUPFAM" id="SSF48371">
    <property type="entry name" value="ARM repeat"/>
    <property type="match status" value="1"/>
</dbReference>
<evidence type="ECO:0000313" key="8">
    <source>
        <dbReference type="EMBL" id="KAF2229034.1"/>
    </source>
</evidence>
<dbReference type="InterPro" id="IPR002735">
    <property type="entry name" value="Transl_init_fac_IF2/IF5_dom"/>
</dbReference>
<evidence type="ECO:0000259" key="7">
    <source>
        <dbReference type="PROSITE" id="PS51363"/>
    </source>
</evidence>
<evidence type="ECO:0000313" key="9">
    <source>
        <dbReference type="Proteomes" id="UP000800092"/>
    </source>
</evidence>
<keyword evidence="9" id="KW-1185">Reference proteome</keyword>
<feature type="compositionally biased region" description="Acidic residues" evidence="6">
    <location>
        <begin position="201"/>
        <end position="211"/>
    </location>
</feature>
<dbReference type="GO" id="GO:0001732">
    <property type="term" value="P:formation of cytoplasmic translation initiation complex"/>
    <property type="evidence" value="ECO:0007669"/>
    <property type="project" value="TreeGrafter"/>
</dbReference>
<gene>
    <name evidence="8" type="ORF">EV356DRAFT_456633</name>
</gene>
<proteinExistence type="inferred from homology"/>
<feature type="domain" description="W2" evidence="7">
    <location>
        <begin position="271"/>
        <end position="434"/>
    </location>
</feature>
<evidence type="ECO:0000256" key="5">
    <source>
        <dbReference type="ARBA" id="ARBA00023134"/>
    </source>
</evidence>